<feature type="transmembrane region" description="Helical" evidence="2">
    <location>
        <begin position="93"/>
        <end position="114"/>
    </location>
</feature>
<organism evidence="3 4">
    <name type="scientific">Euplotes crassus</name>
    <dbReference type="NCBI Taxonomy" id="5936"/>
    <lineage>
        <taxon>Eukaryota</taxon>
        <taxon>Sar</taxon>
        <taxon>Alveolata</taxon>
        <taxon>Ciliophora</taxon>
        <taxon>Intramacronucleata</taxon>
        <taxon>Spirotrichea</taxon>
        <taxon>Hypotrichia</taxon>
        <taxon>Euplotida</taxon>
        <taxon>Euplotidae</taxon>
        <taxon>Moneuplotes</taxon>
    </lineage>
</organism>
<name>A0AAD1UIK2_EUPCR</name>
<keyword evidence="4" id="KW-1185">Reference proteome</keyword>
<keyword evidence="2" id="KW-1133">Transmembrane helix</keyword>
<evidence type="ECO:0000313" key="3">
    <source>
        <dbReference type="EMBL" id="CAI2367595.1"/>
    </source>
</evidence>
<gene>
    <name evidence="3" type="ORF">ECRASSUSDP1_LOCUS8883</name>
</gene>
<comment type="caution">
    <text evidence="3">The sequence shown here is derived from an EMBL/GenBank/DDBJ whole genome shotgun (WGS) entry which is preliminary data.</text>
</comment>
<accession>A0AAD1UIK2</accession>
<proteinExistence type="predicted"/>
<evidence type="ECO:0000256" key="1">
    <source>
        <dbReference type="SAM" id="MobiDB-lite"/>
    </source>
</evidence>
<dbReference type="EMBL" id="CAMPGE010008707">
    <property type="protein sequence ID" value="CAI2367595.1"/>
    <property type="molecule type" value="Genomic_DNA"/>
</dbReference>
<sequence length="225" mass="26430">MHGGMTAALNRHKKGEQNFQPPTKEEEEINAKELQQQELEKEFKSWEDVTKSNAYYAKLKVTEILCCFLTLIHLGNSIVIYELDYKGYDNEANLYISTISIFYLIAMLNVRYYVQFKWMVAKNFINVDEGEWASFWNSNLWKYMIIESIITQIGPQVFLRGYKVNEYNYVYDVTIEYEVNNLLCCFVWIKCYAILRTVLTTNKFTNPRAQRVCALNGCHASLPKL</sequence>
<feature type="region of interest" description="Disordered" evidence="1">
    <location>
        <begin position="1"/>
        <end position="29"/>
    </location>
</feature>
<keyword evidence="2" id="KW-0812">Transmembrane</keyword>
<dbReference type="AlphaFoldDB" id="A0AAD1UIK2"/>
<reference evidence="3" key="1">
    <citation type="submission" date="2023-07" db="EMBL/GenBank/DDBJ databases">
        <authorList>
            <consortium name="AG Swart"/>
            <person name="Singh M."/>
            <person name="Singh A."/>
            <person name="Seah K."/>
            <person name="Emmerich C."/>
        </authorList>
    </citation>
    <scope>NUCLEOTIDE SEQUENCE</scope>
    <source>
        <strain evidence="3">DP1</strain>
    </source>
</reference>
<feature type="transmembrane region" description="Helical" evidence="2">
    <location>
        <begin position="61"/>
        <end position="81"/>
    </location>
</feature>
<evidence type="ECO:0000313" key="4">
    <source>
        <dbReference type="Proteomes" id="UP001295684"/>
    </source>
</evidence>
<keyword evidence="2" id="KW-0472">Membrane</keyword>
<dbReference type="Proteomes" id="UP001295684">
    <property type="component" value="Unassembled WGS sequence"/>
</dbReference>
<evidence type="ECO:0000256" key="2">
    <source>
        <dbReference type="SAM" id="Phobius"/>
    </source>
</evidence>
<protein>
    <submittedName>
        <fullName evidence="3">Uncharacterized protein</fullName>
    </submittedName>
</protein>